<dbReference type="RefSeq" id="WP_135327923.1">
    <property type="nucleotide sequence ID" value="NZ_SRJC01000003.1"/>
</dbReference>
<gene>
    <name evidence="2" type="ORF">E4663_12925</name>
</gene>
<organism evidence="2 3">
    <name type="scientific">Halobacillus salinus</name>
    <dbReference type="NCBI Taxonomy" id="192814"/>
    <lineage>
        <taxon>Bacteria</taxon>
        <taxon>Bacillati</taxon>
        <taxon>Bacillota</taxon>
        <taxon>Bacilli</taxon>
        <taxon>Bacillales</taxon>
        <taxon>Bacillaceae</taxon>
        <taxon>Halobacillus</taxon>
    </lineage>
</organism>
<keyword evidence="3" id="KW-1185">Reference proteome</keyword>
<dbReference type="EMBL" id="SRJC01000003">
    <property type="protein sequence ID" value="TGB02243.1"/>
    <property type="molecule type" value="Genomic_DNA"/>
</dbReference>
<dbReference type="InterPro" id="IPR025435">
    <property type="entry name" value="YfhD-like"/>
</dbReference>
<proteinExistence type="predicted"/>
<evidence type="ECO:0000313" key="2">
    <source>
        <dbReference type="EMBL" id="TGB02243.1"/>
    </source>
</evidence>
<dbReference type="Pfam" id="PF14151">
    <property type="entry name" value="YfhD"/>
    <property type="match status" value="1"/>
</dbReference>
<name>A0A4Z0GZL1_9BACI</name>
<accession>A0A4Z0GZL1</accession>
<comment type="caution">
    <text evidence="2">The sequence shown here is derived from an EMBL/GenBank/DDBJ whole genome shotgun (WGS) entry which is preliminary data.</text>
</comment>
<feature type="compositionally biased region" description="Basic and acidic residues" evidence="1">
    <location>
        <begin position="45"/>
        <end position="68"/>
    </location>
</feature>
<dbReference type="AlphaFoldDB" id="A0A4Z0GZL1"/>
<evidence type="ECO:0000256" key="1">
    <source>
        <dbReference type="SAM" id="MobiDB-lite"/>
    </source>
</evidence>
<evidence type="ECO:0000313" key="3">
    <source>
        <dbReference type="Proteomes" id="UP000297982"/>
    </source>
</evidence>
<protein>
    <submittedName>
        <fullName evidence="2">YfhD family protein</fullName>
    </submittedName>
</protein>
<reference evidence="2 3" key="1">
    <citation type="journal article" date="2003" name="Int. J. Syst. Evol. Microbiol.">
        <title>Halobacillus salinus sp. nov., isolated from a salt lake on the coast of the East Sea in Korea.</title>
        <authorList>
            <person name="Yoon J.H."/>
            <person name="Kang K.H."/>
            <person name="Park Y.H."/>
        </authorList>
    </citation>
    <scope>NUCLEOTIDE SEQUENCE [LARGE SCALE GENOMIC DNA]</scope>
    <source>
        <strain evidence="2 3">HSL-3</strain>
    </source>
</reference>
<dbReference type="Proteomes" id="UP000297982">
    <property type="component" value="Unassembled WGS sequence"/>
</dbReference>
<sequence>MGRDEHHHSKGKKKYKLPQTPEHQKHPGIDVEFSEQIADQDDFEALERSKEADERAHKREQEQMRRNR</sequence>
<feature type="region of interest" description="Disordered" evidence="1">
    <location>
        <begin position="1"/>
        <end position="68"/>
    </location>
</feature>
<dbReference type="STRING" id="192814.GCA_900166575_03482"/>